<proteinExistence type="predicted"/>
<dbReference type="AlphaFoldDB" id="A0AAV7QGY8"/>
<dbReference type="EMBL" id="JANPWB010000010">
    <property type="protein sequence ID" value="KAJ1137563.1"/>
    <property type="molecule type" value="Genomic_DNA"/>
</dbReference>
<dbReference type="Proteomes" id="UP001066276">
    <property type="component" value="Chromosome 6"/>
</dbReference>
<gene>
    <name evidence="1" type="ORF">NDU88_003961</name>
</gene>
<evidence type="ECO:0000313" key="1">
    <source>
        <dbReference type="EMBL" id="KAJ1137563.1"/>
    </source>
</evidence>
<reference evidence="1" key="1">
    <citation type="journal article" date="2022" name="bioRxiv">
        <title>Sequencing and chromosome-scale assembly of the giantPleurodeles waltlgenome.</title>
        <authorList>
            <person name="Brown T."/>
            <person name="Elewa A."/>
            <person name="Iarovenko S."/>
            <person name="Subramanian E."/>
            <person name="Araus A.J."/>
            <person name="Petzold A."/>
            <person name="Susuki M."/>
            <person name="Suzuki K.-i.T."/>
            <person name="Hayashi T."/>
            <person name="Toyoda A."/>
            <person name="Oliveira C."/>
            <person name="Osipova E."/>
            <person name="Leigh N.D."/>
            <person name="Simon A."/>
            <person name="Yun M.H."/>
        </authorList>
    </citation>
    <scope>NUCLEOTIDE SEQUENCE</scope>
    <source>
        <strain evidence="1">20211129_DDA</strain>
        <tissue evidence="1">Liver</tissue>
    </source>
</reference>
<name>A0AAV7QGY8_PLEWA</name>
<keyword evidence="2" id="KW-1185">Reference proteome</keyword>
<protein>
    <submittedName>
        <fullName evidence="1">Uncharacterized protein</fullName>
    </submittedName>
</protein>
<organism evidence="1 2">
    <name type="scientific">Pleurodeles waltl</name>
    <name type="common">Iberian ribbed newt</name>
    <dbReference type="NCBI Taxonomy" id="8319"/>
    <lineage>
        <taxon>Eukaryota</taxon>
        <taxon>Metazoa</taxon>
        <taxon>Chordata</taxon>
        <taxon>Craniata</taxon>
        <taxon>Vertebrata</taxon>
        <taxon>Euteleostomi</taxon>
        <taxon>Amphibia</taxon>
        <taxon>Batrachia</taxon>
        <taxon>Caudata</taxon>
        <taxon>Salamandroidea</taxon>
        <taxon>Salamandridae</taxon>
        <taxon>Pleurodelinae</taxon>
        <taxon>Pleurodeles</taxon>
    </lineage>
</organism>
<sequence length="166" mass="18108">MTWILFGLRGIWMPQGRCSEILGMQVEVTGAASIRWAMQGNFCCMASAASIRLTGSRAVLFRLAMRQSGGPCIEVPVATLMLYQSPLRRCSLFGPETSGSKLNPSPWIALFSSGDQGSRTTAGQQCVSENSQVSPLGRQTASLSRLQVLAQSVFPKRYLLKKCLSW</sequence>
<comment type="caution">
    <text evidence="1">The sequence shown here is derived from an EMBL/GenBank/DDBJ whole genome shotgun (WGS) entry which is preliminary data.</text>
</comment>
<accession>A0AAV7QGY8</accession>
<evidence type="ECO:0000313" key="2">
    <source>
        <dbReference type="Proteomes" id="UP001066276"/>
    </source>
</evidence>